<feature type="signal peptide" evidence="1">
    <location>
        <begin position="1"/>
        <end position="19"/>
    </location>
</feature>
<dbReference type="Pfam" id="PF19335">
    <property type="entry name" value="HMBD"/>
    <property type="match status" value="3"/>
</dbReference>
<feature type="chain" id="PRO_5036463388" evidence="1">
    <location>
        <begin position="20"/>
        <end position="142"/>
    </location>
</feature>
<dbReference type="EMBL" id="FNNO01000001">
    <property type="protein sequence ID" value="SDW14727.1"/>
    <property type="molecule type" value="Genomic_DNA"/>
</dbReference>
<dbReference type="AlphaFoldDB" id="A0A8X8IDI9"/>
<feature type="domain" description="Heavy metal binding" evidence="2">
    <location>
        <begin position="114"/>
        <end position="140"/>
    </location>
</feature>
<reference evidence="3 4" key="1">
    <citation type="submission" date="2016-10" db="EMBL/GenBank/DDBJ databases">
        <authorList>
            <person name="Varghese N."/>
            <person name="Submissions S."/>
        </authorList>
    </citation>
    <scope>NUCLEOTIDE SEQUENCE [LARGE SCALE GENOMIC DNA]</scope>
    <source>
        <strain evidence="3 4">DSM 25353</strain>
    </source>
</reference>
<dbReference type="Proteomes" id="UP000198711">
    <property type="component" value="Unassembled WGS sequence"/>
</dbReference>
<feature type="domain" description="Heavy metal binding" evidence="2">
    <location>
        <begin position="38"/>
        <end position="62"/>
    </location>
</feature>
<proteinExistence type="predicted"/>
<dbReference type="GO" id="GO:0046872">
    <property type="term" value="F:metal ion binding"/>
    <property type="evidence" value="ECO:0007669"/>
    <property type="project" value="InterPro"/>
</dbReference>
<dbReference type="InterPro" id="IPR045800">
    <property type="entry name" value="HMBD"/>
</dbReference>
<comment type="caution">
    <text evidence="3">The sequence shown here is derived from an EMBL/GenBank/DDBJ whole genome shotgun (WGS) entry which is preliminary data.</text>
</comment>
<evidence type="ECO:0000313" key="3">
    <source>
        <dbReference type="EMBL" id="SDW14727.1"/>
    </source>
</evidence>
<name>A0A8X8IDI9_9BACT</name>
<evidence type="ECO:0000256" key="1">
    <source>
        <dbReference type="SAM" id="SignalP"/>
    </source>
</evidence>
<evidence type="ECO:0000313" key="4">
    <source>
        <dbReference type="Proteomes" id="UP000198711"/>
    </source>
</evidence>
<feature type="domain" description="Heavy metal binding" evidence="2">
    <location>
        <begin position="77"/>
        <end position="101"/>
    </location>
</feature>
<organism evidence="3 4">
    <name type="scientific">Hydrobacter penzbergensis</name>
    <dbReference type="NCBI Taxonomy" id="1235997"/>
    <lineage>
        <taxon>Bacteria</taxon>
        <taxon>Pseudomonadati</taxon>
        <taxon>Bacteroidota</taxon>
        <taxon>Chitinophagia</taxon>
        <taxon>Chitinophagales</taxon>
        <taxon>Chitinophagaceae</taxon>
        <taxon>Hydrobacter</taxon>
    </lineage>
</organism>
<keyword evidence="4" id="KW-1185">Reference proteome</keyword>
<evidence type="ECO:0000259" key="2">
    <source>
        <dbReference type="Pfam" id="PF19335"/>
    </source>
</evidence>
<protein>
    <submittedName>
        <fullName evidence="3">Cu+-exporting ATPase</fullName>
    </submittedName>
</protein>
<keyword evidence="1" id="KW-0732">Signal</keyword>
<gene>
    <name evidence="3" type="ORF">SAMN05444410_101346</name>
</gene>
<accession>A0A8X8IDI9</accession>
<sequence length="142" mass="15946">MKTYLILLIPFFATLSTFAQKSKANVPNPNHTTVVVQYTCPMHPDVVSNKPGKCPKCNMDLTLSKKEQMKREVTKTYTCPMHTEVVSDHEGVCPKCKAQLVVDRRGSKQAIKEYTCTMHPDEYSSKPGKCPICNKPLVKVKS</sequence>